<evidence type="ECO:0000313" key="9">
    <source>
        <dbReference type="Proteomes" id="UP000886653"/>
    </source>
</evidence>
<accession>A0A9P6NMT1</accession>
<dbReference type="GO" id="GO:0030117">
    <property type="term" value="C:membrane coat"/>
    <property type="evidence" value="ECO:0007669"/>
    <property type="project" value="InterPro"/>
</dbReference>
<evidence type="ECO:0000256" key="3">
    <source>
        <dbReference type="ARBA" id="ARBA00022448"/>
    </source>
</evidence>
<keyword evidence="4" id="KW-0653">Protein transport</keyword>
<comment type="similarity">
    <text evidence="2">Belongs to the adaptor complexes large subunit family.</text>
</comment>
<dbReference type="Proteomes" id="UP000886653">
    <property type="component" value="Unassembled WGS sequence"/>
</dbReference>
<dbReference type="EMBL" id="MU167233">
    <property type="protein sequence ID" value="KAG0148799.1"/>
    <property type="molecule type" value="Genomic_DNA"/>
</dbReference>
<feature type="domain" description="Clathrin/coatomer adaptor adaptin-like N-terminal" evidence="7">
    <location>
        <begin position="135"/>
        <end position="648"/>
    </location>
</feature>
<feature type="region of interest" description="Disordered" evidence="6">
    <location>
        <begin position="783"/>
        <end position="828"/>
    </location>
</feature>
<evidence type="ECO:0000256" key="4">
    <source>
        <dbReference type="ARBA" id="ARBA00022927"/>
    </source>
</evidence>
<dbReference type="Gene3D" id="1.25.10.10">
    <property type="entry name" value="Leucine-rich Repeat Variant"/>
    <property type="match status" value="1"/>
</dbReference>
<dbReference type="GO" id="GO:0006886">
    <property type="term" value="P:intracellular protein transport"/>
    <property type="evidence" value="ECO:0007669"/>
    <property type="project" value="InterPro"/>
</dbReference>
<comment type="subcellular location">
    <subcellularLocation>
        <location evidence="1">Endomembrane system</location>
    </subcellularLocation>
</comment>
<dbReference type="GO" id="GO:0016192">
    <property type="term" value="P:vesicle-mediated transport"/>
    <property type="evidence" value="ECO:0007669"/>
    <property type="project" value="InterPro"/>
</dbReference>
<dbReference type="SUPFAM" id="SSF48371">
    <property type="entry name" value="ARM repeat"/>
    <property type="match status" value="1"/>
</dbReference>
<evidence type="ECO:0000313" key="8">
    <source>
        <dbReference type="EMBL" id="KAG0148799.1"/>
    </source>
</evidence>
<feature type="compositionally biased region" description="Acidic residues" evidence="6">
    <location>
        <begin position="874"/>
        <end position="897"/>
    </location>
</feature>
<dbReference type="GO" id="GO:0012505">
    <property type="term" value="C:endomembrane system"/>
    <property type="evidence" value="ECO:0007669"/>
    <property type="project" value="UniProtKB-SubCell"/>
</dbReference>
<proteinExistence type="inferred from homology"/>
<dbReference type="PANTHER" id="PTHR11134">
    <property type="entry name" value="ADAPTOR COMPLEX SUBUNIT BETA FAMILY MEMBER"/>
    <property type="match status" value="1"/>
</dbReference>
<evidence type="ECO:0000256" key="5">
    <source>
        <dbReference type="ARBA" id="ARBA00023136"/>
    </source>
</evidence>
<evidence type="ECO:0000256" key="1">
    <source>
        <dbReference type="ARBA" id="ARBA00004308"/>
    </source>
</evidence>
<keyword evidence="5" id="KW-0472">Membrane</keyword>
<evidence type="ECO:0000256" key="2">
    <source>
        <dbReference type="ARBA" id="ARBA00006613"/>
    </source>
</evidence>
<protein>
    <recommendedName>
        <fullName evidence="7">Clathrin/coatomer adaptor adaptin-like N-terminal domain-containing protein</fullName>
    </recommendedName>
</protein>
<reference evidence="8" key="1">
    <citation type="submission" date="2013-11" db="EMBL/GenBank/DDBJ databases">
        <title>Genome sequence of the fusiform rust pathogen reveals effectors for host alternation and coevolution with pine.</title>
        <authorList>
            <consortium name="DOE Joint Genome Institute"/>
            <person name="Smith K."/>
            <person name="Pendleton A."/>
            <person name="Kubisiak T."/>
            <person name="Anderson C."/>
            <person name="Salamov A."/>
            <person name="Aerts A."/>
            <person name="Riley R."/>
            <person name="Clum A."/>
            <person name="Lindquist E."/>
            <person name="Ence D."/>
            <person name="Campbell M."/>
            <person name="Kronenberg Z."/>
            <person name="Feau N."/>
            <person name="Dhillon B."/>
            <person name="Hamelin R."/>
            <person name="Burleigh J."/>
            <person name="Smith J."/>
            <person name="Yandell M."/>
            <person name="Nelson C."/>
            <person name="Grigoriev I."/>
            <person name="Davis J."/>
        </authorList>
    </citation>
    <scope>NUCLEOTIDE SEQUENCE</scope>
    <source>
        <strain evidence="8">G11</strain>
    </source>
</reference>
<evidence type="ECO:0000256" key="6">
    <source>
        <dbReference type="SAM" id="MobiDB-lite"/>
    </source>
</evidence>
<organism evidence="8 9">
    <name type="scientific">Cronartium quercuum f. sp. fusiforme G11</name>
    <dbReference type="NCBI Taxonomy" id="708437"/>
    <lineage>
        <taxon>Eukaryota</taxon>
        <taxon>Fungi</taxon>
        <taxon>Dikarya</taxon>
        <taxon>Basidiomycota</taxon>
        <taxon>Pucciniomycotina</taxon>
        <taxon>Pucciniomycetes</taxon>
        <taxon>Pucciniales</taxon>
        <taxon>Coleosporiaceae</taxon>
        <taxon>Cronartium</taxon>
    </lineage>
</organism>
<dbReference type="InterPro" id="IPR011989">
    <property type="entry name" value="ARM-like"/>
</dbReference>
<dbReference type="InterPro" id="IPR026739">
    <property type="entry name" value="AP_beta"/>
</dbReference>
<dbReference type="InterPro" id="IPR016024">
    <property type="entry name" value="ARM-type_fold"/>
</dbReference>
<keyword evidence="3" id="KW-0813">Transport</keyword>
<gene>
    <name evidence="8" type="ORF">CROQUDRAFT_60083</name>
</gene>
<dbReference type="OrthoDB" id="10254310at2759"/>
<evidence type="ECO:0000259" key="7">
    <source>
        <dbReference type="Pfam" id="PF01602"/>
    </source>
</evidence>
<keyword evidence="9" id="KW-1185">Reference proteome</keyword>
<comment type="caution">
    <text evidence="8">The sequence shown here is derived from an EMBL/GenBank/DDBJ whole genome shotgun (WGS) entry which is preliminary data.</text>
</comment>
<name>A0A9P6NMT1_9BASI</name>
<sequence length="906" mass="101477">MDLSSLATHAQRLSARLAENLAERSKDLGLDAEYNAVTSSGSTGLNHKLPMIAQGLLNNSRLWDKHLEISSPNGEIETKRLLGSKHESERIEGLKRVLVMMCKNRSVLAFFPFVSNCLHSPAHGPGPSSTTSSPHSFTIRHLVSIYILQHAHLSPDLALLSVNAWQKDLSDPNPVIRSLALKTLTGMGLESVLPLVMLTINRLLNDSNWLVRRTVAESLIVVNTMDSGMYRDALIEGPLTRMLKDRSPLVMGSVLTAWEVICPNRWDLIHRQFRLYCRSLLDADENGQNVIMRLMTRYVREHIQDPSRSQASNSTLDPDLELLLNAVTVLLQSRNPSIVISATNVFLYLAPRQKVRLVVEPLTRLLFQTSTERLEETFLVVLHQIHQIILISPSESSSHLFSEHLDDFFVSCAHDSRPVKLMKVKILTTFVTSGLDKQIRAILKEFGFYVRDTDVVFVDEVIRAVGHLAANTTVNARAEAVKLLVQLTKDSDLHVVSASIEVLRSLLSLTSATLSSIFSDIHKLATELVQLLIQNKITSDSTRASIFWLLGESNYEVRGLNPIFIHVFKFAIASFVTEGTRTKYQILGLVAKSLIMTFLRQAEPDSSIIYNQKRTYQLGFDHVMRLARYDTDYDVRDRARYLLGLIKSSGLALNDEEVDGRLEISNDGSGGVQPISEEDAFLRGASISLPPKPLRQPVKLDLDVLKRIMFPDRLQPLGPPTDMYASKKPTEVNSLYRMLGLPSNRLEPDTTRTCPPNTYLSWNAIPAWTNLVLDSSVRDPEVLRRDEDQSNGQKSGKRLALPRTRLETNSSSSSSLSDEFYQQKSTRKQAEVVLVPTTTADRISSKPRIGGYANLDDFLRSSDEEVESGAGGSSEEETEDDEGEEEEEDDSNEDEVTEEQKPQARR</sequence>
<dbReference type="AlphaFoldDB" id="A0A9P6NMT1"/>
<dbReference type="InterPro" id="IPR002553">
    <property type="entry name" value="Clathrin/coatomer_adapt-like_N"/>
</dbReference>
<dbReference type="Pfam" id="PF01602">
    <property type="entry name" value="Adaptin_N"/>
    <property type="match status" value="1"/>
</dbReference>
<feature type="region of interest" description="Disordered" evidence="6">
    <location>
        <begin position="843"/>
        <end position="906"/>
    </location>
</feature>